<proteinExistence type="predicted"/>
<organism evidence="1 2">
    <name type="scientific">Populus alba x Populus x berolinensis</name>
    <dbReference type="NCBI Taxonomy" id="444605"/>
    <lineage>
        <taxon>Eukaryota</taxon>
        <taxon>Viridiplantae</taxon>
        <taxon>Streptophyta</taxon>
        <taxon>Embryophyta</taxon>
        <taxon>Tracheophyta</taxon>
        <taxon>Spermatophyta</taxon>
        <taxon>Magnoliopsida</taxon>
        <taxon>eudicotyledons</taxon>
        <taxon>Gunneridae</taxon>
        <taxon>Pentapetalae</taxon>
        <taxon>rosids</taxon>
        <taxon>fabids</taxon>
        <taxon>Malpighiales</taxon>
        <taxon>Salicaceae</taxon>
        <taxon>Saliceae</taxon>
        <taxon>Populus</taxon>
    </lineage>
</organism>
<protein>
    <submittedName>
        <fullName evidence="1">Uncharacterized protein</fullName>
    </submittedName>
</protein>
<comment type="caution">
    <text evidence="1">The sequence shown here is derived from an EMBL/GenBank/DDBJ whole genome shotgun (WGS) entry which is preliminary data.</text>
</comment>
<name>A0AAD6RDD6_9ROSI</name>
<sequence>MERREDRKIYREEMIKGLMRERERWCSIYTEREDRRKLFIWNWERIKEVRVAIMDNESRRMWFQCFDHDSKTR</sequence>
<evidence type="ECO:0000313" key="2">
    <source>
        <dbReference type="Proteomes" id="UP001164929"/>
    </source>
</evidence>
<keyword evidence="2" id="KW-1185">Reference proteome</keyword>
<accession>A0AAD6RDD6</accession>
<dbReference type="EMBL" id="JAQIZT010000002">
    <property type="protein sequence ID" value="KAJ7006885.1"/>
    <property type="molecule type" value="Genomic_DNA"/>
</dbReference>
<reference evidence="1" key="1">
    <citation type="journal article" date="2023" name="Mol. Ecol. Resour.">
        <title>Chromosome-level genome assembly of a triploid poplar Populus alba 'Berolinensis'.</title>
        <authorList>
            <person name="Chen S."/>
            <person name="Yu Y."/>
            <person name="Wang X."/>
            <person name="Wang S."/>
            <person name="Zhang T."/>
            <person name="Zhou Y."/>
            <person name="He R."/>
            <person name="Meng N."/>
            <person name="Wang Y."/>
            <person name="Liu W."/>
            <person name="Liu Z."/>
            <person name="Liu J."/>
            <person name="Guo Q."/>
            <person name="Huang H."/>
            <person name="Sederoff R.R."/>
            <person name="Wang G."/>
            <person name="Qu G."/>
            <person name="Chen S."/>
        </authorList>
    </citation>
    <scope>NUCLEOTIDE SEQUENCE</scope>
    <source>
        <strain evidence="1">SC-2020</strain>
    </source>
</reference>
<dbReference type="Proteomes" id="UP001164929">
    <property type="component" value="Chromosome 2"/>
</dbReference>
<evidence type="ECO:0000313" key="1">
    <source>
        <dbReference type="EMBL" id="KAJ7006885.1"/>
    </source>
</evidence>
<dbReference type="AlphaFoldDB" id="A0AAD6RDD6"/>
<gene>
    <name evidence="1" type="ORF">NC653_006059</name>
</gene>